<keyword evidence="7" id="KW-0472">Membrane</keyword>
<gene>
    <name evidence="10" type="ORF">IPP15_03890</name>
</gene>
<keyword evidence="4" id="KW-0249">Electron transport</keyword>
<organism evidence="10 11">
    <name type="scientific">Candidatus Opimibacter skivensis</name>
    <dbReference type="NCBI Taxonomy" id="2982028"/>
    <lineage>
        <taxon>Bacteria</taxon>
        <taxon>Pseudomonadati</taxon>
        <taxon>Bacteroidota</taxon>
        <taxon>Saprospiria</taxon>
        <taxon>Saprospirales</taxon>
        <taxon>Saprospiraceae</taxon>
        <taxon>Candidatus Opimibacter</taxon>
    </lineage>
</organism>
<evidence type="ECO:0000313" key="11">
    <source>
        <dbReference type="Proteomes" id="UP000808337"/>
    </source>
</evidence>
<keyword evidence="2 6" id="KW-0349">Heme</keyword>
<feature type="transmembrane region" description="Helical" evidence="7">
    <location>
        <begin position="148"/>
        <end position="169"/>
    </location>
</feature>
<keyword evidence="5 6" id="KW-0408">Iron</keyword>
<dbReference type="SUPFAM" id="SSF46626">
    <property type="entry name" value="Cytochrome c"/>
    <property type="match status" value="1"/>
</dbReference>
<dbReference type="InterPro" id="IPR036280">
    <property type="entry name" value="Multihaem_cyt_sf"/>
</dbReference>
<dbReference type="CDD" id="cd08168">
    <property type="entry name" value="Cytochrom_C3"/>
    <property type="match status" value="2"/>
</dbReference>
<sequence length="469" mass="52841">MHHNCLKYCLLLAFSWIFIVGSSYAEPTVAAGKVLFQNNCKACHNANMKDDMTGPALGGFEERWAAYPREDLYKWIHNSQALISSGHPRAVELWNKWKPTVMTSFGAFKPEEIESIFLYINAPPPAPVAAVAAGGEPTPGGVDKSNDFIYWILFAVLLITVFTLSRAILNLRNIVAQAEGDSHPIKELTVLQFLRSKSVISFLIFSLVVIGGYTTVNNGIAFGRQQGYKPDQPVNFSHKIHAGLQGINCQYCHDSARRSKHAGIPAANTCMNCHKAIKKGTLYGTQELTKIFASNGYDPSTDKYIDNYDKLSNDEIKAIYTKWIGDSYMKDKNLTALDRRGIRTVNEQWDNIASSMTNELKPKISGPIEWTRIHMLPDHVYFNHSQHVNIGKIACQQCHGKVQEMDQMYQYAPLSMGWCINCHRQTEVNFVGNKYYETYKSYHEALSKGEKTKITVEDIGGLECQKCHY</sequence>
<dbReference type="SUPFAM" id="SSF48695">
    <property type="entry name" value="Multiheme cytochromes"/>
    <property type="match status" value="1"/>
</dbReference>
<accession>A0A9D7SR60</accession>
<evidence type="ECO:0000256" key="4">
    <source>
        <dbReference type="ARBA" id="ARBA00022982"/>
    </source>
</evidence>
<proteinExistence type="predicted"/>
<dbReference type="EMBL" id="JADKGY010000001">
    <property type="protein sequence ID" value="MBK9981558.1"/>
    <property type="molecule type" value="Genomic_DNA"/>
</dbReference>
<reference evidence="10 11" key="1">
    <citation type="submission" date="2020-10" db="EMBL/GenBank/DDBJ databases">
        <title>Connecting structure to function with the recovery of over 1000 high-quality activated sludge metagenome-assembled genomes encoding full-length rRNA genes using long-read sequencing.</title>
        <authorList>
            <person name="Singleton C.M."/>
            <person name="Petriglieri F."/>
            <person name="Kristensen J.M."/>
            <person name="Kirkegaard R.H."/>
            <person name="Michaelsen T.Y."/>
            <person name="Andersen M.H."/>
            <person name="Karst S.M."/>
            <person name="Dueholm M.S."/>
            <person name="Nielsen P.H."/>
            <person name="Albertsen M."/>
        </authorList>
    </citation>
    <scope>NUCLEOTIDE SEQUENCE [LARGE SCALE GENOMIC DNA]</scope>
    <source>
        <strain evidence="10">Ribe_18-Q3-R11-54_MAXAC.273</strain>
    </source>
</reference>
<evidence type="ECO:0000256" key="7">
    <source>
        <dbReference type="SAM" id="Phobius"/>
    </source>
</evidence>
<feature type="chain" id="PRO_5038869365" evidence="8">
    <location>
        <begin position="26"/>
        <end position="469"/>
    </location>
</feature>
<evidence type="ECO:0000313" key="10">
    <source>
        <dbReference type="EMBL" id="MBK9981558.1"/>
    </source>
</evidence>
<keyword evidence="8" id="KW-0732">Signal</keyword>
<evidence type="ECO:0000256" key="8">
    <source>
        <dbReference type="SAM" id="SignalP"/>
    </source>
</evidence>
<dbReference type="InterPro" id="IPR020942">
    <property type="entry name" value="Cyt_c_III_dom"/>
</dbReference>
<feature type="transmembrane region" description="Helical" evidence="7">
    <location>
        <begin position="199"/>
        <end position="216"/>
    </location>
</feature>
<dbReference type="AlphaFoldDB" id="A0A9D7SR60"/>
<evidence type="ECO:0000256" key="6">
    <source>
        <dbReference type="PROSITE-ProRule" id="PRU00433"/>
    </source>
</evidence>
<feature type="domain" description="Cytochrome c" evidence="9">
    <location>
        <begin position="27"/>
        <end position="124"/>
    </location>
</feature>
<keyword evidence="3 6" id="KW-0479">Metal-binding</keyword>
<evidence type="ECO:0000256" key="1">
    <source>
        <dbReference type="ARBA" id="ARBA00022448"/>
    </source>
</evidence>
<dbReference type="GO" id="GO:0020037">
    <property type="term" value="F:heme binding"/>
    <property type="evidence" value="ECO:0007669"/>
    <property type="project" value="InterPro"/>
</dbReference>
<comment type="caution">
    <text evidence="10">The sequence shown here is derived from an EMBL/GenBank/DDBJ whole genome shotgun (WGS) entry which is preliminary data.</text>
</comment>
<dbReference type="Gene3D" id="3.90.10.10">
    <property type="entry name" value="Cytochrome C3"/>
    <property type="match status" value="2"/>
</dbReference>
<feature type="signal peptide" evidence="8">
    <location>
        <begin position="1"/>
        <end position="25"/>
    </location>
</feature>
<dbReference type="GO" id="GO:0009055">
    <property type="term" value="F:electron transfer activity"/>
    <property type="evidence" value="ECO:0007669"/>
    <property type="project" value="InterPro"/>
</dbReference>
<dbReference type="Pfam" id="PF00034">
    <property type="entry name" value="Cytochrom_C"/>
    <property type="match status" value="1"/>
</dbReference>
<evidence type="ECO:0000259" key="9">
    <source>
        <dbReference type="PROSITE" id="PS51007"/>
    </source>
</evidence>
<dbReference type="Gene3D" id="1.10.760.10">
    <property type="entry name" value="Cytochrome c-like domain"/>
    <property type="match status" value="1"/>
</dbReference>
<dbReference type="InterPro" id="IPR036909">
    <property type="entry name" value="Cyt_c-like_dom_sf"/>
</dbReference>
<dbReference type="Pfam" id="PF02085">
    <property type="entry name" value="Cytochrom_CIII"/>
    <property type="match status" value="1"/>
</dbReference>
<dbReference type="PANTHER" id="PTHR39425:SF1">
    <property type="entry name" value="CYTOCHROME C7-LIKE DOMAIN-CONTAINING PROTEIN"/>
    <property type="match status" value="1"/>
</dbReference>
<evidence type="ECO:0000256" key="5">
    <source>
        <dbReference type="ARBA" id="ARBA00023004"/>
    </source>
</evidence>
<name>A0A9D7SR60_9BACT</name>
<evidence type="ECO:0000256" key="3">
    <source>
        <dbReference type="ARBA" id="ARBA00022723"/>
    </source>
</evidence>
<dbReference type="InterPro" id="IPR009056">
    <property type="entry name" value="Cyt_c-like_dom"/>
</dbReference>
<dbReference type="PROSITE" id="PS51007">
    <property type="entry name" value="CYTC"/>
    <property type="match status" value="1"/>
</dbReference>
<keyword evidence="1" id="KW-0813">Transport</keyword>
<keyword evidence="7" id="KW-1133">Transmembrane helix</keyword>
<dbReference type="PANTHER" id="PTHR39425">
    <property type="entry name" value="LIPOPROTEIN CYTOCHROME C"/>
    <property type="match status" value="1"/>
</dbReference>
<protein>
    <submittedName>
        <fullName evidence="10">C-type cytochrome</fullName>
    </submittedName>
</protein>
<keyword evidence="7" id="KW-0812">Transmembrane</keyword>
<evidence type="ECO:0000256" key="2">
    <source>
        <dbReference type="ARBA" id="ARBA00022617"/>
    </source>
</evidence>
<dbReference type="Proteomes" id="UP000808337">
    <property type="component" value="Unassembled WGS sequence"/>
</dbReference>
<dbReference type="GO" id="GO:0046872">
    <property type="term" value="F:metal ion binding"/>
    <property type="evidence" value="ECO:0007669"/>
    <property type="project" value="UniProtKB-KW"/>
</dbReference>